<dbReference type="InterPro" id="IPR040176">
    <property type="entry name" value="RNF121/RNF175"/>
</dbReference>
<keyword evidence="4" id="KW-1133">Transmembrane helix</keyword>
<evidence type="ECO:0000256" key="2">
    <source>
        <dbReference type="ARBA" id="ARBA00022692"/>
    </source>
</evidence>
<sequence>MPTGSLSDNICAICGQKIIVVLDEEGPIENTYQLSCKHVYPFHGRPFGLHQASIRDQTSLGLETSILWDSSNREEDLHVLKDAEVKSPAACPA</sequence>
<dbReference type="PANTHER" id="PTHR13407:SF2">
    <property type="entry name" value="RING FINGER PROTEIN 175"/>
    <property type="match status" value="1"/>
</dbReference>
<accession>A0AB34GTJ7</accession>
<evidence type="ECO:0000256" key="3">
    <source>
        <dbReference type="ARBA" id="ARBA00022723"/>
    </source>
</evidence>
<protein>
    <submittedName>
        <fullName evidence="6">Uncharacterized protein</fullName>
    </submittedName>
</protein>
<evidence type="ECO:0000313" key="7">
    <source>
        <dbReference type="Proteomes" id="UP001159641"/>
    </source>
</evidence>
<comment type="subcellular location">
    <subcellularLocation>
        <location evidence="1">Membrane</location>
        <topology evidence="1">Multi-pass membrane protein</topology>
    </subcellularLocation>
</comment>
<dbReference type="GO" id="GO:0005789">
    <property type="term" value="C:endoplasmic reticulum membrane"/>
    <property type="evidence" value="ECO:0007669"/>
    <property type="project" value="TreeGrafter"/>
</dbReference>
<evidence type="ECO:0000256" key="1">
    <source>
        <dbReference type="ARBA" id="ARBA00004141"/>
    </source>
</evidence>
<dbReference type="GO" id="GO:0036503">
    <property type="term" value="P:ERAD pathway"/>
    <property type="evidence" value="ECO:0007669"/>
    <property type="project" value="TreeGrafter"/>
</dbReference>
<comment type="caution">
    <text evidence="6">The sequence shown here is derived from an EMBL/GenBank/DDBJ whole genome shotgun (WGS) entry which is preliminary data.</text>
</comment>
<dbReference type="EMBL" id="JAIQCJ010002112">
    <property type="protein sequence ID" value="KAJ8782472.1"/>
    <property type="molecule type" value="Genomic_DNA"/>
</dbReference>
<keyword evidence="7" id="KW-1185">Reference proteome</keyword>
<evidence type="ECO:0000256" key="5">
    <source>
        <dbReference type="ARBA" id="ARBA00023136"/>
    </source>
</evidence>
<evidence type="ECO:0000256" key="4">
    <source>
        <dbReference type="ARBA" id="ARBA00022989"/>
    </source>
</evidence>
<evidence type="ECO:0000313" key="6">
    <source>
        <dbReference type="EMBL" id="KAJ8782472.1"/>
    </source>
</evidence>
<keyword evidence="2" id="KW-0812">Transmembrane</keyword>
<dbReference type="GO" id="GO:0000139">
    <property type="term" value="C:Golgi membrane"/>
    <property type="evidence" value="ECO:0007669"/>
    <property type="project" value="TreeGrafter"/>
</dbReference>
<dbReference type="PANTHER" id="PTHR13407">
    <property type="entry name" value="RNF121 PROTEIN"/>
    <property type="match status" value="1"/>
</dbReference>
<keyword evidence="3" id="KW-0479">Metal-binding</keyword>
<organism evidence="6 7">
    <name type="scientific">Eschrichtius robustus</name>
    <name type="common">California gray whale</name>
    <name type="synonym">Eschrichtius gibbosus</name>
    <dbReference type="NCBI Taxonomy" id="9764"/>
    <lineage>
        <taxon>Eukaryota</taxon>
        <taxon>Metazoa</taxon>
        <taxon>Chordata</taxon>
        <taxon>Craniata</taxon>
        <taxon>Vertebrata</taxon>
        <taxon>Euteleostomi</taxon>
        <taxon>Mammalia</taxon>
        <taxon>Eutheria</taxon>
        <taxon>Laurasiatheria</taxon>
        <taxon>Artiodactyla</taxon>
        <taxon>Whippomorpha</taxon>
        <taxon>Cetacea</taxon>
        <taxon>Mysticeti</taxon>
        <taxon>Eschrichtiidae</taxon>
        <taxon>Eschrichtius</taxon>
    </lineage>
</organism>
<dbReference type="GO" id="GO:0061630">
    <property type="term" value="F:ubiquitin protein ligase activity"/>
    <property type="evidence" value="ECO:0007669"/>
    <property type="project" value="TreeGrafter"/>
</dbReference>
<reference evidence="6 7" key="1">
    <citation type="submission" date="2022-11" db="EMBL/GenBank/DDBJ databases">
        <title>Whole genome sequence of Eschrichtius robustus ER-17-0199.</title>
        <authorList>
            <person name="Bruniche-Olsen A."/>
            <person name="Black A.N."/>
            <person name="Fields C.J."/>
            <person name="Walden K."/>
            <person name="Dewoody J.A."/>
        </authorList>
    </citation>
    <scope>NUCLEOTIDE SEQUENCE [LARGE SCALE GENOMIC DNA]</scope>
    <source>
        <strain evidence="6">ER-17-0199</strain>
        <tissue evidence="6">Blubber</tissue>
    </source>
</reference>
<gene>
    <name evidence="6" type="ORF">J1605_010180</name>
</gene>
<dbReference type="Proteomes" id="UP001159641">
    <property type="component" value="Unassembled WGS sequence"/>
</dbReference>
<dbReference type="GO" id="GO:0046872">
    <property type="term" value="F:metal ion binding"/>
    <property type="evidence" value="ECO:0007669"/>
    <property type="project" value="UniProtKB-KW"/>
</dbReference>
<dbReference type="AlphaFoldDB" id="A0AB34GTJ7"/>
<name>A0AB34GTJ7_ESCRO</name>
<keyword evidence="5" id="KW-0472">Membrane</keyword>
<proteinExistence type="predicted"/>